<evidence type="ECO:0000256" key="1">
    <source>
        <dbReference type="SAM" id="SignalP"/>
    </source>
</evidence>
<dbReference type="AlphaFoldDB" id="A0AAJ5XAP9"/>
<proteinExistence type="predicted"/>
<accession>A0AAJ5XAP9</accession>
<keyword evidence="1" id="KW-0732">Signal</keyword>
<dbReference type="Proteomes" id="UP001218362">
    <property type="component" value="Chromosome"/>
</dbReference>
<reference evidence="2" key="1">
    <citation type="submission" date="2023-03" db="EMBL/GenBank/DDBJ databases">
        <title>Andean soil-derived lignocellulolytic bacterial consortium as a source of novel taxa and putative plastic-active enzymes.</title>
        <authorList>
            <person name="Diaz-Garcia L."/>
            <person name="Chuvochina M."/>
            <person name="Feuerriegel G."/>
            <person name="Bunk B."/>
            <person name="Sproer C."/>
            <person name="Streit W.R."/>
            <person name="Rodriguez L.M."/>
            <person name="Overmann J."/>
            <person name="Jimenez D.J."/>
        </authorList>
    </citation>
    <scope>NUCLEOTIDE SEQUENCE</scope>
    <source>
        <strain evidence="2">MAG 26</strain>
    </source>
</reference>
<feature type="chain" id="PRO_5042545114" evidence="1">
    <location>
        <begin position="22"/>
        <end position="197"/>
    </location>
</feature>
<evidence type="ECO:0000313" key="2">
    <source>
        <dbReference type="EMBL" id="WEK47721.1"/>
    </source>
</evidence>
<organism evidence="2 3">
    <name type="scientific">Candidatus Andeanibacterium colombiense</name>
    <dbReference type="NCBI Taxonomy" id="3121345"/>
    <lineage>
        <taxon>Bacteria</taxon>
        <taxon>Pseudomonadati</taxon>
        <taxon>Pseudomonadota</taxon>
        <taxon>Alphaproteobacteria</taxon>
        <taxon>Sphingomonadales</taxon>
        <taxon>Sphingomonadaceae</taxon>
        <taxon>Candidatus Andeanibacterium</taxon>
    </lineage>
</organism>
<dbReference type="PROSITE" id="PS51257">
    <property type="entry name" value="PROKAR_LIPOPROTEIN"/>
    <property type="match status" value="1"/>
</dbReference>
<name>A0AAJ5XAP9_9SPHN</name>
<feature type="signal peptide" evidence="1">
    <location>
        <begin position="1"/>
        <end position="21"/>
    </location>
</feature>
<evidence type="ECO:0000313" key="3">
    <source>
        <dbReference type="Proteomes" id="UP001218362"/>
    </source>
</evidence>
<sequence>MIRLKYLSGRSAALLLAVALAACGRQPQIARTAPDGTEVAAPLPNSLGALWHVSADGKGIELARPAGKPFLTLHCVIAAGAKPRLAVIRHAQSEPGAKALFAVLGNGVISRMKLDAKLAREGWLWEGVYAADAPELDVFTGQREIEATLPGAGMLKIGGSALPHEFIQWCRRNGAKLPVDDGAGISPPSRDRSGSRV</sequence>
<dbReference type="EMBL" id="CP119316">
    <property type="protein sequence ID" value="WEK47721.1"/>
    <property type="molecule type" value="Genomic_DNA"/>
</dbReference>
<gene>
    <name evidence="2" type="ORF">P0Y56_05360</name>
</gene>
<dbReference type="KEGG" id="acob:P0Y56_05360"/>
<protein>
    <submittedName>
        <fullName evidence="2">Uncharacterized protein</fullName>
    </submittedName>
</protein>